<dbReference type="Proteomes" id="UP000297940">
    <property type="component" value="Unassembled WGS sequence"/>
</dbReference>
<organism evidence="2 3">
    <name type="scientific">Leptospira mtsangambouensis</name>
    <dbReference type="NCBI Taxonomy" id="2484912"/>
    <lineage>
        <taxon>Bacteria</taxon>
        <taxon>Pseudomonadati</taxon>
        <taxon>Spirochaetota</taxon>
        <taxon>Spirochaetia</taxon>
        <taxon>Leptospirales</taxon>
        <taxon>Leptospiraceae</taxon>
        <taxon>Leptospira</taxon>
    </lineage>
</organism>
<keyword evidence="3" id="KW-1185">Reference proteome</keyword>
<sequence>MNTKYILIPLIFSSFIQCALTHETMNSIKSKDAIIETIPKRLLNITESEDKIIIKVEAIEKSSDRFDRYVNPTKELCFILPATDNNTRSKIKANEDIPCPEIFKPSLLTKHNKPNGLLFIGNKYVLRSPGDYDIYCNCSDFPEGKEFKEILVGNGLFDKHFIILFQDGSAYALHSGIAIYPEGVFSSERLEHYLNNDPCNIYNISTFGHCEKKTIFHSKPNFGSVGSNYSKVVVSYPDNDIAYISIMFANFGFLPYEKSEINQESHFTFKKSNSKLPHSISYFQIIPSSGKPYKSRVKKERILLLPLMAAFDIILLPVTIPLFAIFYLTRHK</sequence>
<evidence type="ECO:0000313" key="2">
    <source>
        <dbReference type="EMBL" id="TGM82412.1"/>
    </source>
</evidence>
<keyword evidence="1" id="KW-0472">Membrane</keyword>
<evidence type="ECO:0000313" key="3">
    <source>
        <dbReference type="Proteomes" id="UP000297940"/>
    </source>
</evidence>
<evidence type="ECO:0008006" key="4">
    <source>
        <dbReference type="Google" id="ProtNLM"/>
    </source>
</evidence>
<proteinExistence type="predicted"/>
<gene>
    <name evidence="2" type="ORF">EHR01_06425</name>
</gene>
<dbReference type="EMBL" id="RQHK01000002">
    <property type="protein sequence ID" value="TGM82412.1"/>
    <property type="molecule type" value="Genomic_DNA"/>
</dbReference>
<reference evidence="3" key="1">
    <citation type="journal article" date="2019" name="PLoS Negl. Trop. Dis.">
        <title>Revisiting the worldwide diversity of Leptospira species in the environment.</title>
        <authorList>
            <person name="Vincent A.T."/>
            <person name="Schiettekatte O."/>
            <person name="Bourhy P."/>
            <person name="Veyrier F.J."/>
            <person name="Picardeau M."/>
        </authorList>
    </citation>
    <scope>NUCLEOTIDE SEQUENCE [LARGE SCALE GENOMIC DNA]</scope>
    <source>
        <strain evidence="3">201601298</strain>
    </source>
</reference>
<protein>
    <recommendedName>
        <fullName evidence="4">6-bladed beta-propeller</fullName>
    </recommendedName>
</protein>
<keyword evidence="1" id="KW-1133">Transmembrane helix</keyword>
<accession>A0ABY2P4V0</accession>
<name>A0ABY2P4V0_9LEPT</name>
<feature type="transmembrane region" description="Helical" evidence="1">
    <location>
        <begin position="303"/>
        <end position="328"/>
    </location>
</feature>
<evidence type="ECO:0000256" key="1">
    <source>
        <dbReference type="SAM" id="Phobius"/>
    </source>
</evidence>
<keyword evidence="1" id="KW-0812">Transmembrane</keyword>
<comment type="caution">
    <text evidence="2">The sequence shown here is derived from an EMBL/GenBank/DDBJ whole genome shotgun (WGS) entry which is preliminary data.</text>
</comment>